<evidence type="ECO:0000256" key="10">
    <source>
        <dbReference type="ARBA" id="ARBA00023264"/>
    </source>
</evidence>
<comment type="pathway">
    <text evidence="12">Phospholipid metabolism; phosphatidylethanolamine biosynthesis; phosphatidylethanolamine from CDP-diacylglycerol: step 2/2.</text>
</comment>
<evidence type="ECO:0000256" key="2">
    <source>
        <dbReference type="ARBA" id="ARBA00022475"/>
    </source>
</evidence>
<dbReference type="PANTHER" id="PTHR10067:SF6">
    <property type="entry name" value="PHOSPHATIDYLSERINE DECARBOXYLASE PROENZYME, MITOCHONDRIAL"/>
    <property type="match status" value="1"/>
</dbReference>
<comment type="cofactor">
    <cofactor evidence="12">
        <name>pyruvate</name>
        <dbReference type="ChEBI" id="CHEBI:15361"/>
    </cofactor>
    <text evidence="12">Binds 1 pyruvoyl group covalently per subunit.</text>
</comment>
<feature type="active site" description="Schiff-base intermediate with substrate; via pyruvic acid; for decarboxylase activity" evidence="12">
    <location>
        <position position="252"/>
    </location>
</feature>
<feature type="modified residue" description="Pyruvic acid (Ser); by autocatalysis" evidence="12">
    <location>
        <position position="252"/>
    </location>
</feature>
<dbReference type="InterPro" id="IPR003817">
    <property type="entry name" value="PS_Dcarbxylase"/>
</dbReference>
<keyword evidence="15" id="KW-1185">Reference proteome</keyword>
<feature type="transmembrane region" description="Helical" evidence="13">
    <location>
        <begin position="193"/>
        <end position="217"/>
    </location>
</feature>
<feature type="chain" id="PRO_5044926115" description="Phosphatidylserine decarboxylase beta chain" evidence="12">
    <location>
        <begin position="1"/>
        <end position="251"/>
    </location>
</feature>
<dbReference type="InterPro" id="IPR033177">
    <property type="entry name" value="PSD-B"/>
</dbReference>
<feature type="active site" description="Charge relay system; for autoendoproteolytic cleavage activity" evidence="12">
    <location>
        <position position="90"/>
    </location>
</feature>
<dbReference type="GO" id="GO:0004609">
    <property type="term" value="F:phosphatidylserine decarboxylase activity"/>
    <property type="evidence" value="ECO:0007669"/>
    <property type="project" value="UniProtKB-EC"/>
</dbReference>
<feature type="site" description="Cleavage (non-hydrolytic); by autocatalysis" evidence="12">
    <location>
        <begin position="251"/>
        <end position="252"/>
    </location>
</feature>
<evidence type="ECO:0000256" key="5">
    <source>
        <dbReference type="ARBA" id="ARBA00023098"/>
    </source>
</evidence>
<evidence type="ECO:0000313" key="14">
    <source>
        <dbReference type="EMBL" id="MBU2710885.1"/>
    </source>
</evidence>
<evidence type="ECO:0000256" key="12">
    <source>
        <dbReference type="HAMAP-Rule" id="MF_00662"/>
    </source>
</evidence>
<comment type="function">
    <text evidence="12">Catalyzes the formation of phosphatidylethanolamine (PtdEtn) from phosphatidylserine (PtdSer).</text>
</comment>
<feature type="chain" id="PRO_5044926114" description="Phosphatidylserine decarboxylase alpha chain" evidence="12">
    <location>
        <begin position="252"/>
        <end position="291"/>
    </location>
</feature>
<evidence type="ECO:0000256" key="11">
    <source>
        <dbReference type="ARBA" id="ARBA00023317"/>
    </source>
</evidence>
<reference evidence="14 15" key="1">
    <citation type="submission" date="2021-04" db="EMBL/GenBank/DDBJ databases">
        <authorList>
            <person name="Pira H."/>
            <person name="Risdian C."/>
            <person name="Wink J."/>
        </authorList>
    </citation>
    <scope>NUCLEOTIDE SEQUENCE [LARGE SCALE GENOMIC DNA]</scope>
    <source>
        <strain evidence="14 15">WH53</strain>
    </source>
</reference>
<keyword evidence="13" id="KW-0812">Transmembrane</keyword>
<dbReference type="RefSeq" id="WP_215819050.1">
    <property type="nucleotide sequence ID" value="NZ_JAGSOY010000012.1"/>
</dbReference>
<dbReference type="HAMAP" id="MF_00662">
    <property type="entry name" value="PS_decarb_PSD_B_type1"/>
    <property type="match status" value="1"/>
</dbReference>
<evidence type="ECO:0000256" key="7">
    <source>
        <dbReference type="ARBA" id="ARBA00023145"/>
    </source>
</evidence>
<dbReference type="Proteomes" id="UP000690515">
    <property type="component" value="Unassembled WGS sequence"/>
</dbReference>
<evidence type="ECO:0000313" key="15">
    <source>
        <dbReference type="Proteomes" id="UP000690515"/>
    </source>
</evidence>
<keyword evidence="13" id="KW-1133">Transmembrane helix</keyword>
<feature type="active site" description="Charge relay system; for autoendoproteolytic cleavage activity" evidence="12">
    <location>
        <position position="252"/>
    </location>
</feature>
<gene>
    <name evidence="12 14" type="primary">psd</name>
    <name evidence="14" type="ORF">KCG35_07420</name>
</gene>
<keyword evidence="8 12" id="KW-0594">Phospholipid biosynthesis</keyword>
<sequence length="291" mass="32473">MNSKLFVALQRLCPQHLLSRAAYWVAESPSQRFNQAFIKWFIKKYNVNMTEAEHTDPKAYVHFNDFFTRALKAGARPIAEDSSHLVSPADGKISQLGNIERGQVFQAKGHHFSLCELIGGDYELAQQFNNGHFATIYLSPRDYHRVHMPYAGELEQMIYVPGHLFSVNDATTEELPSLFSKNERVVCVFKTDFGPMIVVLVGAMIVASIETVWAGLVTPPRRILQRKSYTKAANQPIQLEKGAELGRFKLGSTAIVLLPEQAAHWLSELNAGSPVVMGETIATRSGKSNNP</sequence>
<keyword evidence="2 12" id="KW-1003">Cell membrane</keyword>
<evidence type="ECO:0000256" key="3">
    <source>
        <dbReference type="ARBA" id="ARBA00022516"/>
    </source>
</evidence>
<dbReference type="NCBIfam" id="TIGR00163">
    <property type="entry name" value="PS_decarb"/>
    <property type="match status" value="1"/>
</dbReference>
<evidence type="ECO:0000256" key="1">
    <source>
        <dbReference type="ARBA" id="ARBA00005189"/>
    </source>
</evidence>
<keyword evidence="10 12" id="KW-1208">Phospholipid metabolism</keyword>
<comment type="subunit">
    <text evidence="12">Heterodimer of a large membrane-associated beta subunit and a small pyruvoyl-containing alpha subunit.</text>
</comment>
<dbReference type="EC" id="4.1.1.65" evidence="12"/>
<evidence type="ECO:0000256" key="13">
    <source>
        <dbReference type="SAM" id="Phobius"/>
    </source>
</evidence>
<comment type="PTM">
    <text evidence="12">Is synthesized initially as an inactive proenzyme. Formation of the active enzyme involves a self-maturation process in which the active site pyruvoyl group is generated from an internal serine residue via an autocatalytic post-translational modification. Two non-identical subunits are generated from the proenzyme in this reaction, and the pyruvate is formed at the N-terminus of the alpha chain, which is derived from the carboxyl end of the proenzyme. The autoendoproteolytic cleavage occurs by a canonical serine protease mechanism, in which the side chain hydroxyl group of the serine supplies its oxygen atom to form the C-terminus of the beta chain, while the remainder of the serine residue undergoes an oxidative deamination to produce ammonia and the pyruvoyl prosthetic group on the alpha chain. During this reaction, the Ser that is part of the protease active site of the proenzyme becomes the pyruvoyl prosthetic group, which constitutes an essential element of the active site of the mature decarboxylase.</text>
</comment>
<name>A0ABS5ZA20_9GAMM</name>
<organism evidence="14 15">
    <name type="scientific">Zooshikella harenae</name>
    <dbReference type="NCBI Taxonomy" id="2827238"/>
    <lineage>
        <taxon>Bacteria</taxon>
        <taxon>Pseudomonadati</taxon>
        <taxon>Pseudomonadota</taxon>
        <taxon>Gammaproteobacteria</taxon>
        <taxon>Oceanospirillales</taxon>
        <taxon>Zooshikellaceae</taxon>
        <taxon>Zooshikella</taxon>
    </lineage>
</organism>
<comment type="pathway">
    <text evidence="1">Lipid metabolism.</text>
</comment>
<protein>
    <recommendedName>
        <fullName evidence="12">Phosphatidylserine decarboxylase proenzyme</fullName>
        <ecNumber evidence="12">4.1.1.65</ecNumber>
    </recommendedName>
    <component>
        <recommendedName>
            <fullName evidence="12">Phosphatidylserine decarboxylase alpha chain</fullName>
        </recommendedName>
    </component>
    <component>
        <recommendedName>
            <fullName evidence="12">Phosphatidylserine decarboxylase beta chain</fullName>
        </recommendedName>
    </component>
</protein>
<evidence type="ECO:0000256" key="6">
    <source>
        <dbReference type="ARBA" id="ARBA00023136"/>
    </source>
</evidence>
<comment type="caution">
    <text evidence="14">The sequence shown here is derived from an EMBL/GenBank/DDBJ whole genome shotgun (WGS) entry which is preliminary data.</text>
</comment>
<comment type="catalytic activity">
    <reaction evidence="12">
        <text>a 1,2-diacyl-sn-glycero-3-phospho-L-serine + H(+) = a 1,2-diacyl-sn-glycero-3-phosphoethanolamine + CO2</text>
        <dbReference type="Rhea" id="RHEA:20828"/>
        <dbReference type="ChEBI" id="CHEBI:15378"/>
        <dbReference type="ChEBI" id="CHEBI:16526"/>
        <dbReference type="ChEBI" id="CHEBI:57262"/>
        <dbReference type="ChEBI" id="CHEBI:64612"/>
        <dbReference type="EC" id="4.1.1.65"/>
    </reaction>
</comment>
<keyword evidence="11 12" id="KW-0670">Pyruvate</keyword>
<dbReference type="EMBL" id="JAGSOY010000012">
    <property type="protein sequence ID" value="MBU2710885.1"/>
    <property type="molecule type" value="Genomic_DNA"/>
</dbReference>
<keyword evidence="9 12" id="KW-0456">Lyase</keyword>
<keyword evidence="3 12" id="KW-0444">Lipid biosynthesis</keyword>
<dbReference type="PANTHER" id="PTHR10067">
    <property type="entry name" value="PHOSPHATIDYLSERINE DECARBOXYLASE"/>
    <property type="match status" value="1"/>
</dbReference>
<dbReference type="InterPro" id="IPR033178">
    <property type="entry name" value="PSD_type1_pro"/>
</dbReference>
<feature type="active site" description="Charge relay system; for autoendoproteolytic cleavage activity" evidence="12">
    <location>
        <position position="147"/>
    </location>
</feature>
<comment type="similarity">
    <text evidence="12">Belongs to the phosphatidylserine decarboxylase family. PSD-B subfamily. Prokaryotic type I sub-subfamily.</text>
</comment>
<keyword evidence="6 12" id="KW-0472">Membrane</keyword>
<keyword evidence="4 12" id="KW-0210">Decarboxylase</keyword>
<evidence type="ECO:0000256" key="8">
    <source>
        <dbReference type="ARBA" id="ARBA00023209"/>
    </source>
</evidence>
<evidence type="ECO:0000256" key="9">
    <source>
        <dbReference type="ARBA" id="ARBA00023239"/>
    </source>
</evidence>
<comment type="subcellular location">
    <subcellularLocation>
        <location evidence="12">Cell membrane</location>
        <topology evidence="12">Peripheral membrane protein</topology>
    </subcellularLocation>
</comment>
<proteinExistence type="inferred from homology"/>
<keyword evidence="7 12" id="KW-0865">Zymogen</keyword>
<accession>A0ABS5ZA20</accession>
<keyword evidence="5 12" id="KW-0443">Lipid metabolism</keyword>
<evidence type="ECO:0000256" key="4">
    <source>
        <dbReference type="ARBA" id="ARBA00022793"/>
    </source>
</evidence>
<dbReference type="Pfam" id="PF02666">
    <property type="entry name" value="PS_Dcarbxylase"/>
    <property type="match status" value="1"/>
</dbReference>